<dbReference type="SMART" id="SM00047">
    <property type="entry name" value="LYZ2"/>
    <property type="match status" value="1"/>
</dbReference>
<keyword evidence="4" id="KW-0732">Signal</keyword>
<evidence type="ECO:0000259" key="5">
    <source>
        <dbReference type="SMART" id="SM00047"/>
    </source>
</evidence>
<reference evidence="6" key="1">
    <citation type="journal article" date="2021" name="PeerJ">
        <title>Extensive microbial diversity within the chicken gut microbiome revealed by metagenomics and culture.</title>
        <authorList>
            <person name="Gilroy R."/>
            <person name="Ravi A."/>
            <person name="Getino M."/>
            <person name="Pursley I."/>
            <person name="Horton D.L."/>
            <person name="Alikhan N.F."/>
            <person name="Baker D."/>
            <person name="Gharbi K."/>
            <person name="Hall N."/>
            <person name="Watson M."/>
            <person name="Adriaenssens E.M."/>
            <person name="Foster-Nyarko E."/>
            <person name="Jarju S."/>
            <person name="Secka A."/>
            <person name="Antonio M."/>
            <person name="Oren A."/>
            <person name="Chaudhuri R.R."/>
            <person name="La Ragione R."/>
            <person name="Hildebrand F."/>
            <person name="Pallen M.J."/>
        </authorList>
    </citation>
    <scope>NUCLEOTIDE SEQUENCE</scope>
    <source>
        <strain evidence="6">ChiSjej5B23-16112</strain>
    </source>
</reference>
<dbReference type="PANTHER" id="PTHR33308">
    <property type="entry name" value="PEPTIDOGLYCAN HYDROLASE FLGJ"/>
    <property type="match status" value="1"/>
</dbReference>
<feature type="compositionally biased region" description="Low complexity" evidence="2">
    <location>
        <begin position="888"/>
        <end position="914"/>
    </location>
</feature>
<dbReference type="InterPro" id="IPR022038">
    <property type="entry name" value="Ig-like_bact"/>
</dbReference>
<dbReference type="Gene3D" id="2.60.40.3630">
    <property type="match status" value="1"/>
</dbReference>
<reference evidence="6" key="2">
    <citation type="submission" date="2021-09" db="EMBL/GenBank/DDBJ databases">
        <authorList>
            <person name="Gilroy R."/>
        </authorList>
    </citation>
    <scope>NUCLEOTIDE SEQUENCE</scope>
    <source>
        <strain evidence="6">ChiSjej5B23-16112</strain>
    </source>
</reference>
<feature type="chain" id="PRO_5038810992" evidence="4">
    <location>
        <begin position="22"/>
        <end position="1017"/>
    </location>
</feature>
<dbReference type="Proteomes" id="UP000769156">
    <property type="component" value="Unassembled WGS sequence"/>
</dbReference>
<feature type="compositionally biased region" description="Polar residues" evidence="2">
    <location>
        <begin position="963"/>
        <end position="981"/>
    </location>
</feature>
<accession>A0A921I3R8</accession>
<feature type="region of interest" description="Disordered" evidence="2">
    <location>
        <begin position="688"/>
        <end position="735"/>
    </location>
</feature>
<evidence type="ECO:0000256" key="4">
    <source>
        <dbReference type="SAM" id="SignalP"/>
    </source>
</evidence>
<gene>
    <name evidence="6" type="ORF">K8V82_08285</name>
</gene>
<keyword evidence="3" id="KW-1133">Transmembrane helix</keyword>
<keyword evidence="3" id="KW-0472">Membrane</keyword>
<feature type="region of interest" description="Disordered" evidence="2">
    <location>
        <begin position="52"/>
        <end position="80"/>
    </location>
</feature>
<feature type="compositionally biased region" description="Acidic residues" evidence="2">
    <location>
        <begin position="714"/>
        <end position="734"/>
    </location>
</feature>
<evidence type="ECO:0000256" key="3">
    <source>
        <dbReference type="SAM" id="Phobius"/>
    </source>
</evidence>
<feature type="domain" description="Mannosyl-glycoprotein endo-beta-N-acetylglucosamidase-like" evidence="5">
    <location>
        <begin position="267"/>
        <end position="404"/>
    </location>
</feature>
<evidence type="ECO:0000256" key="2">
    <source>
        <dbReference type="SAM" id="MobiDB-lite"/>
    </source>
</evidence>
<keyword evidence="3" id="KW-0812">Transmembrane</keyword>
<feature type="compositionally biased region" description="Low complexity" evidence="2">
    <location>
        <begin position="948"/>
        <end position="962"/>
    </location>
</feature>
<feature type="transmembrane region" description="Helical" evidence="3">
    <location>
        <begin position="993"/>
        <end position="1012"/>
    </location>
</feature>
<feature type="signal peptide" evidence="4">
    <location>
        <begin position="1"/>
        <end position="21"/>
    </location>
</feature>
<feature type="region of interest" description="Disordered" evidence="2">
    <location>
        <begin position="862"/>
        <end position="986"/>
    </location>
</feature>
<dbReference type="GO" id="GO:0004040">
    <property type="term" value="F:amidase activity"/>
    <property type="evidence" value="ECO:0007669"/>
    <property type="project" value="InterPro"/>
</dbReference>
<evidence type="ECO:0000256" key="1">
    <source>
        <dbReference type="ARBA" id="ARBA00022801"/>
    </source>
</evidence>
<dbReference type="AlphaFoldDB" id="A0A921I3R8"/>
<comment type="caution">
    <text evidence="6">The sequence shown here is derived from an EMBL/GenBank/DDBJ whole genome shotgun (WGS) entry which is preliminary data.</text>
</comment>
<dbReference type="EMBL" id="DYVY01000133">
    <property type="protein sequence ID" value="HJF94777.1"/>
    <property type="molecule type" value="Genomic_DNA"/>
</dbReference>
<name>A0A921I3R8_9FIRM</name>
<dbReference type="Gene3D" id="1.10.530.10">
    <property type="match status" value="1"/>
</dbReference>
<evidence type="ECO:0000313" key="6">
    <source>
        <dbReference type="EMBL" id="HJF94777.1"/>
    </source>
</evidence>
<feature type="compositionally biased region" description="Acidic residues" evidence="2">
    <location>
        <begin position="693"/>
        <end position="706"/>
    </location>
</feature>
<keyword evidence="1" id="KW-0378">Hydrolase</keyword>
<dbReference type="PANTHER" id="PTHR33308:SF9">
    <property type="entry name" value="PEPTIDOGLYCAN HYDROLASE FLGJ"/>
    <property type="match status" value="1"/>
</dbReference>
<evidence type="ECO:0000313" key="7">
    <source>
        <dbReference type="Proteomes" id="UP000769156"/>
    </source>
</evidence>
<sequence>MRKSKLLILLLFMCMVLTGLPAMESKAEESAQGGDAYSELQDENPYRTENVTAMDENGNITEVGDSDGSMTDGDEVSSGSISTYARSSRAAVSSVKVVNFNTKNNAVTEYTEDGTGVAGYTNGDYGADAAYLGTSGGKVKFMMSGVIGWVNASEVEVIDLSQAAVVSGYEVENGRLLHGIVYTMATPGYRTRLDNGPAPSYLSAGVKYYSYDGHYFYTDYGVMISDYQNNTRANSVNPDNPYYNYYQYLPLRSSTSYSVDALNAMIGSKASAGSLMANKGSAFIDSQNTYGVNALLMTGVAANESAWGTSSIARSKNNLFGLNAVDSSPGTSASTFASVEACINDFANGWMSRGYLYPADSRYNGGFLGNKASGINVKYASDPYWGEKAANVAYTLDAAQGGADYGLYTIGVKDTLASGHQTVNVRNESNTSSTVLYTTGRASNYSVLIKNSTSENGFYRIQSDAVLDSGRTSMVKGSGAYSFDNMYAYISADYVQIVNQGTVSQPEPEPEPEPVPVTLDSITIAAAPSKTVYTEGESFDPTGMSVQANWSDGSASDVTGEISYTTDPLTADVTAVEISYTSGDVTKTASQPVQVKAKAVVTGVMINPSEIDLYPGDVKTFGVSVQGTGDPSQDVTWSVEGAFSSQTVIDGNGKLTVGADESTQQLTVKAQSAVDPSQYAQAVVTVLQKASEEPDEEQPSQPDAEEPGTGQEGSDADTEEPGEDDGQTEPDGSDEAYQSMELKAETEGVSASGEFAAGTELVVTPVGEETEVYQTLVKEVGGKPVLGVFDLSLNGSAKEGSAIQVTFSLDEQYNGKSILILHFPEKDGVSYIERYEMTAQDGSITVEVDSFSPFVLALNEESTGDEAGDGQTPDNGETGDTGEPAVPEDPGTSEEPGTTEDPGTTETPGTTEDPGTAEDPVVQDPAATGGSETTDPADVSGGTGTGQSSGTSGKTTGAAASTNVVGQNKTDTKNADNSQVTAAPRTGDTASPVLWIVLVIAAAAVIIAAVVIKKIRK</sequence>
<protein>
    <submittedName>
        <fullName evidence="6">Glucosaminidase domain-containing protein</fullName>
    </submittedName>
</protein>
<dbReference type="InterPro" id="IPR051056">
    <property type="entry name" value="Glycosyl_Hydrolase_73"/>
</dbReference>
<proteinExistence type="predicted"/>
<dbReference type="InterPro" id="IPR002901">
    <property type="entry name" value="MGlyc_endo_b_GlcNAc-like_dom"/>
</dbReference>
<dbReference type="Pfam" id="PF07523">
    <property type="entry name" value="Big_3"/>
    <property type="match status" value="1"/>
</dbReference>
<organism evidence="6 7">
    <name type="scientific">Lachnoclostridium phocaeense</name>
    <dbReference type="NCBI Taxonomy" id="1871021"/>
    <lineage>
        <taxon>Bacteria</taxon>
        <taxon>Bacillati</taxon>
        <taxon>Bacillota</taxon>
        <taxon>Clostridia</taxon>
        <taxon>Lachnospirales</taxon>
        <taxon>Lachnospiraceae</taxon>
    </lineage>
</organism>
<dbReference type="Pfam" id="PF01832">
    <property type="entry name" value="Glucosaminidase"/>
    <property type="match status" value="1"/>
</dbReference>